<reference evidence="2 3" key="1">
    <citation type="submission" date="2016-10" db="EMBL/GenBank/DDBJ databases">
        <authorList>
            <person name="Varghese N."/>
            <person name="Submissions S."/>
        </authorList>
    </citation>
    <scope>NUCLEOTIDE SEQUENCE [LARGE SCALE GENOMIC DNA]</scope>
    <source>
        <strain evidence="2 3">BS3667</strain>
    </source>
</reference>
<gene>
    <name evidence="1" type="ORF">JFT45_19235</name>
    <name evidence="2" type="ORF">SAMN04490201_2561</name>
</gene>
<dbReference type="Proteomes" id="UP000182058">
    <property type="component" value="Chromosome I"/>
</dbReference>
<proteinExistence type="predicted"/>
<name>A0A8I1K6D2_9PSED</name>
<protein>
    <submittedName>
        <fullName evidence="1">Uncharacterized protein</fullName>
    </submittedName>
</protein>
<accession>A0A8I1K6D2</accession>
<reference evidence="1" key="2">
    <citation type="submission" date="2020-12" db="EMBL/GenBank/DDBJ databases">
        <title>Antibiotic resistance and phylogeny of Pseudomonas spp. isolated over three decades from chicken meat in the Norwegian food chain.</title>
        <authorList>
            <person name="Moen B."/>
        </authorList>
    </citation>
    <scope>NUCLEOTIDE SEQUENCE</scope>
    <source>
        <strain evidence="1">MF6762</strain>
    </source>
</reference>
<dbReference type="RefSeq" id="WP_019825411.1">
    <property type="nucleotide sequence ID" value="NZ_ATLR01000018.1"/>
</dbReference>
<dbReference type="OrthoDB" id="6928429at2"/>
<dbReference type="GeneID" id="96620174"/>
<organism evidence="1 4">
    <name type="scientific">Pseudomonas psychrophila</name>
    <dbReference type="NCBI Taxonomy" id="122355"/>
    <lineage>
        <taxon>Bacteria</taxon>
        <taxon>Pseudomonadati</taxon>
        <taxon>Pseudomonadota</taxon>
        <taxon>Gammaproteobacteria</taxon>
        <taxon>Pseudomonadales</taxon>
        <taxon>Pseudomonadaceae</taxon>
        <taxon>Pseudomonas</taxon>
    </lineage>
</organism>
<evidence type="ECO:0000313" key="4">
    <source>
        <dbReference type="Proteomes" id="UP000658390"/>
    </source>
</evidence>
<dbReference type="AlphaFoldDB" id="A0A8I1K6D2"/>
<evidence type="ECO:0000313" key="1">
    <source>
        <dbReference type="EMBL" id="MBJ2258644.1"/>
    </source>
</evidence>
<evidence type="ECO:0000313" key="2">
    <source>
        <dbReference type="EMBL" id="SDU55151.1"/>
    </source>
</evidence>
<dbReference type="EMBL" id="JAEKCZ010000020">
    <property type="protein sequence ID" value="MBJ2258644.1"/>
    <property type="molecule type" value="Genomic_DNA"/>
</dbReference>
<sequence>MDMEKLKTLLKPWLSAETWHSGDPLDDQRFHLALKSAFDEFGVHISSDDFQQAIVLCLHEYRPRDVTSFENDVEEFAQRGEDIASYLTDLKPH</sequence>
<dbReference type="EMBL" id="LT629795">
    <property type="protein sequence ID" value="SDU55151.1"/>
    <property type="molecule type" value="Genomic_DNA"/>
</dbReference>
<keyword evidence="3" id="KW-1185">Reference proteome</keyword>
<dbReference type="Proteomes" id="UP000658390">
    <property type="component" value="Unassembled WGS sequence"/>
</dbReference>
<evidence type="ECO:0000313" key="3">
    <source>
        <dbReference type="Proteomes" id="UP000182058"/>
    </source>
</evidence>